<reference evidence="1 2" key="2">
    <citation type="journal article" date="2010" name="Stand. Genomic Sci.">
        <title>Complete genome sequence of Desulfohalobium retbaense type strain (HR(100)).</title>
        <authorList>
            <person name="Spring S."/>
            <person name="Nolan M."/>
            <person name="Lapidus A."/>
            <person name="Glavina Del Rio T."/>
            <person name="Copeland A."/>
            <person name="Tice H."/>
            <person name="Cheng J.F."/>
            <person name="Lucas S."/>
            <person name="Land M."/>
            <person name="Chen F."/>
            <person name="Bruce D."/>
            <person name="Goodwin L."/>
            <person name="Pitluck S."/>
            <person name="Ivanova N."/>
            <person name="Mavromatis K."/>
            <person name="Mikhailova N."/>
            <person name="Pati A."/>
            <person name="Chen A."/>
            <person name="Palaniappan K."/>
            <person name="Hauser L."/>
            <person name="Chang Y.J."/>
            <person name="Jeffries C.D."/>
            <person name="Munk C."/>
            <person name="Kiss H."/>
            <person name="Chain P."/>
            <person name="Han C."/>
            <person name="Brettin T."/>
            <person name="Detter J.C."/>
            <person name="Schuler E."/>
            <person name="Goker M."/>
            <person name="Rohde M."/>
            <person name="Bristow J."/>
            <person name="Eisen J.A."/>
            <person name="Markowitz V."/>
            <person name="Hugenholtz P."/>
            <person name="Kyrpides N.C."/>
            <person name="Klenk H.P."/>
        </authorList>
    </citation>
    <scope>NUCLEOTIDE SEQUENCE [LARGE SCALE GENOMIC DNA]</scope>
    <source>
        <strain evidence="1 2">DSM 5692</strain>
    </source>
</reference>
<dbReference type="RefSeq" id="WP_015751627.1">
    <property type="nucleotide sequence ID" value="NC_013223.1"/>
</dbReference>
<dbReference type="OrthoDB" id="5469843at2"/>
<protein>
    <submittedName>
        <fullName evidence="1">Uncharacterized protein</fullName>
    </submittedName>
</protein>
<dbReference type="eggNOG" id="COG2911">
    <property type="taxonomic scope" value="Bacteria"/>
</dbReference>
<organism evidence="1 2">
    <name type="scientific">Desulfohalobium retbaense (strain ATCC 49708 / DSM 5692 / JCM 16813 / HR100)</name>
    <dbReference type="NCBI Taxonomy" id="485915"/>
    <lineage>
        <taxon>Bacteria</taxon>
        <taxon>Pseudomonadati</taxon>
        <taxon>Thermodesulfobacteriota</taxon>
        <taxon>Desulfovibrionia</taxon>
        <taxon>Desulfovibrionales</taxon>
        <taxon>Desulfohalobiaceae</taxon>
        <taxon>Desulfohalobium</taxon>
    </lineage>
</organism>
<accession>C8X1Q8</accession>
<gene>
    <name evidence="1" type="ordered locus">Dret_1192</name>
</gene>
<evidence type="ECO:0000313" key="1">
    <source>
        <dbReference type="EMBL" id="ACV68480.1"/>
    </source>
</evidence>
<dbReference type="HOGENOM" id="CLU_310312_0_0_7"/>
<sequence length="948" mass="103684">MPQTSPSHGRSLPRRLLAAMLFLLVLCLGGWLGAPLALEQLLLVQMREAGVEQPRVQVEALHPGRIALSGLSGANLGLEVQRAILHFSIQGLLQGSADKLEIHGLTWRLKWTKAGPDPGLPFRSPSSPGRPDSPLPLLPIKHIQVRSSYLQWQYADFAWPQPLAGDIRTQSEQGLLEFKLRSRLLGIPLRLEGEADLQQAILSAQARIPESGKPAAPLETQAPALQAGLNATWQQDLHGSGQGTLQAALQTANLRWPDYDVSLNKLVLDLRAEMDTDLHFEALDLDLRLAGLRLDQYLLSRLTIALDQTGTRLAVDCDLQQPAPVQLTCNGALSPIQDLRQKPASWQGDFIYELQGELPQSWLNTLAGAALLESSALPVTSSGRFQTRLKRTTKQFRWQADLQAEQTLIGPADLAWPKRGGRLEGVSSRAPLHAAFNDKGLEVTLSGDRSLGCQAADLTVDGENYALSSLWLKPQPGDRIRCRLTPDGHRFVELDVRLADPVRLQGPDIRVSLQQATLAGKLQRQHGHAWHGVVEAGLEGGRLAAPQQDLALTSVSASIPLILGDAQHEPGRFHVGGLRAKGTAVPGPQGNLRIRNRTLELGGRWQVLPDIALQMDVDLALGGGSVSGTGRVSSDWFALPEPEMLSRFSPALGDLDLDLSGSAKLDMRAELHGQQVLPWLEFNLRDAALQVPKQNLRLQGLNVSAAFDSLVPLQTAARQGMAVSFGALSWRDIEVRRGDLALRLVQDRLLLDSGSCRLAPQGALRIYEGRWDLEKAQGAARVYLEEIDALHLVQKLTGDKLVGSGRFSGSFALGWDGQGVNLDEGHLYALPGTGKLGIKDEAWMDKVLFYVRQSLAGQKYLSLLSDRLEQALREFEYDFFSLRLVPRESDIAAQIELRGQGVRGDPPQRVGSLVFNISDVQQALNQALHWGKKKAVRRALDELFGPAQ</sequence>
<evidence type="ECO:0000313" key="2">
    <source>
        <dbReference type="Proteomes" id="UP000001052"/>
    </source>
</evidence>
<keyword evidence="2" id="KW-1185">Reference proteome</keyword>
<name>C8X1Q8_DESRD</name>
<dbReference type="KEGG" id="drt:Dret_1192"/>
<proteinExistence type="predicted"/>
<dbReference type="Proteomes" id="UP000001052">
    <property type="component" value="Chromosome"/>
</dbReference>
<reference evidence="2" key="1">
    <citation type="submission" date="2009-09" db="EMBL/GenBank/DDBJ databases">
        <title>The complete chromosome of Desulfohalobium retbaense DSM 5692.</title>
        <authorList>
            <consortium name="US DOE Joint Genome Institute (JGI-PGF)"/>
            <person name="Lucas S."/>
            <person name="Copeland A."/>
            <person name="Lapidus A."/>
            <person name="Glavina del Rio T."/>
            <person name="Dalin E."/>
            <person name="Tice H."/>
            <person name="Bruce D."/>
            <person name="Goodwin L."/>
            <person name="Pitluck S."/>
            <person name="Kyrpides N."/>
            <person name="Mavromatis K."/>
            <person name="Ivanova N."/>
            <person name="Mikhailova N."/>
            <person name="Munk A.C."/>
            <person name="Brettin T."/>
            <person name="Detter J.C."/>
            <person name="Han C."/>
            <person name="Tapia R."/>
            <person name="Larimer F."/>
            <person name="Land M."/>
            <person name="Hauser L."/>
            <person name="Markowitz V."/>
            <person name="Cheng J.-F."/>
            <person name="Hugenholtz P."/>
            <person name="Woyke T."/>
            <person name="Wu D."/>
            <person name="Spring S."/>
            <person name="Klenk H.-P."/>
            <person name="Eisen J.A."/>
        </authorList>
    </citation>
    <scope>NUCLEOTIDE SEQUENCE [LARGE SCALE GENOMIC DNA]</scope>
    <source>
        <strain evidence="2">DSM 5692</strain>
    </source>
</reference>
<dbReference type="STRING" id="485915.Dret_1192"/>
<dbReference type="EMBL" id="CP001734">
    <property type="protein sequence ID" value="ACV68480.1"/>
    <property type="molecule type" value="Genomic_DNA"/>
</dbReference>
<dbReference type="AlphaFoldDB" id="C8X1Q8"/>